<comment type="similarity">
    <text evidence="2">Belongs to the FliJ family.</text>
</comment>
<keyword evidence="8" id="KW-0653">Protein transport</keyword>
<evidence type="ECO:0000256" key="11">
    <source>
        <dbReference type="SAM" id="Coils"/>
    </source>
</evidence>
<dbReference type="Proteomes" id="UP000006546">
    <property type="component" value="Chromosome"/>
</dbReference>
<dbReference type="InterPro" id="IPR053716">
    <property type="entry name" value="Flag_assembly_chemotaxis_eff"/>
</dbReference>
<keyword evidence="13" id="KW-0969">Cilium</keyword>
<feature type="compositionally biased region" description="Low complexity" evidence="12">
    <location>
        <begin position="133"/>
        <end position="158"/>
    </location>
</feature>
<keyword evidence="13" id="KW-0282">Flagellum</keyword>
<dbReference type="KEGG" id="tbe:Trebr_0968"/>
<evidence type="ECO:0000256" key="10">
    <source>
        <dbReference type="ARBA" id="ARBA00023225"/>
    </source>
</evidence>
<evidence type="ECO:0000256" key="3">
    <source>
        <dbReference type="ARBA" id="ARBA00020392"/>
    </source>
</evidence>
<evidence type="ECO:0000313" key="14">
    <source>
        <dbReference type="Proteomes" id="UP000006546"/>
    </source>
</evidence>
<dbReference type="GO" id="GO:0006935">
    <property type="term" value="P:chemotaxis"/>
    <property type="evidence" value="ECO:0007669"/>
    <property type="project" value="UniProtKB-KW"/>
</dbReference>
<sequence>MKRFQFPLQKVLDLREFEEDQARIELGKAIAESERIRRQLENLAEEKARTVAGASDEKDVRQLIVREHYLIRLDANRDELLAELLEADALIENRRAVFAEAMKNRKVLSKLKDRRFGEYRKDAQTAEDTAVDDLSSARYSGSGSSPSGGTDADGSGAR</sequence>
<keyword evidence="10" id="KW-1006">Bacterial flagellum protein export</keyword>
<evidence type="ECO:0000256" key="8">
    <source>
        <dbReference type="ARBA" id="ARBA00022927"/>
    </source>
</evidence>
<accession>F4LJK9</accession>
<evidence type="ECO:0000256" key="12">
    <source>
        <dbReference type="SAM" id="MobiDB-lite"/>
    </source>
</evidence>
<dbReference type="InterPro" id="IPR012823">
    <property type="entry name" value="Flagell_FliJ"/>
</dbReference>
<evidence type="ECO:0000256" key="9">
    <source>
        <dbReference type="ARBA" id="ARBA00023136"/>
    </source>
</evidence>
<evidence type="ECO:0000256" key="2">
    <source>
        <dbReference type="ARBA" id="ARBA00010004"/>
    </source>
</evidence>
<reference evidence="14" key="1">
    <citation type="submission" date="2011-04" db="EMBL/GenBank/DDBJ databases">
        <title>The complete genome of Treponema brennaborense DSM 12168.</title>
        <authorList>
            <person name="Lucas S."/>
            <person name="Han J."/>
            <person name="Lapidus A."/>
            <person name="Bruce D."/>
            <person name="Goodwin L."/>
            <person name="Pitluck S."/>
            <person name="Peters L."/>
            <person name="Kyrpides N."/>
            <person name="Mavromatis K."/>
            <person name="Ivanova N."/>
            <person name="Mikhailova N."/>
            <person name="Pagani I."/>
            <person name="Teshima H."/>
            <person name="Detter J.C."/>
            <person name="Tapia R."/>
            <person name="Han C."/>
            <person name="Land M."/>
            <person name="Hauser L."/>
            <person name="Markowitz V."/>
            <person name="Cheng J.-F."/>
            <person name="Hugenholtz P."/>
            <person name="Woyke T."/>
            <person name="Wu D."/>
            <person name="Gronow S."/>
            <person name="Wellnitz S."/>
            <person name="Brambilla E."/>
            <person name="Klenk H.-P."/>
            <person name="Eisen J.A."/>
        </authorList>
    </citation>
    <scope>NUCLEOTIDE SEQUENCE [LARGE SCALE GENOMIC DNA]</scope>
    <source>
        <strain evidence="14">DSM 12168 / CIP 105900 / DD5/3</strain>
    </source>
</reference>
<evidence type="ECO:0000256" key="4">
    <source>
        <dbReference type="ARBA" id="ARBA00022448"/>
    </source>
</evidence>
<keyword evidence="7" id="KW-1005">Bacterial flagellum biogenesis</keyword>
<keyword evidence="13" id="KW-0966">Cell projection</keyword>
<dbReference type="HOGENOM" id="CLU_139638_0_0_12"/>
<dbReference type="GO" id="GO:0005886">
    <property type="term" value="C:plasma membrane"/>
    <property type="evidence" value="ECO:0007669"/>
    <property type="project" value="UniProtKB-SubCell"/>
</dbReference>
<evidence type="ECO:0000313" key="13">
    <source>
        <dbReference type="EMBL" id="AEE16404.1"/>
    </source>
</evidence>
<dbReference type="GO" id="GO:0009288">
    <property type="term" value="C:bacterial-type flagellum"/>
    <property type="evidence" value="ECO:0007669"/>
    <property type="project" value="InterPro"/>
</dbReference>
<dbReference type="AlphaFoldDB" id="F4LJK9"/>
<feature type="coiled-coil region" evidence="11">
    <location>
        <begin position="26"/>
        <end position="57"/>
    </location>
</feature>
<comment type="subcellular location">
    <subcellularLocation>
        <location evidence="1">Cell membrane</location>
        <topology evidence="1">Peripheral membrane protein</topology>
        <orientation evidence="1">Cytoplasmic side</orientation>
    </subcellularLocation>
</comment>
<dbReference type="Gene3D" id="1.10.287.1700">
    <property type="match status" value="1"/>
</dbReference>
<name>F4LJK9_TREBD</name>
<organism evidence="13 14">
    <name type="scientific">Treponema brennaborense (strain DSM 12168 / CIP 105900 / DD5/3)</name>
    <dbReference type="NCBI Taxonomy" id="906968"/>
    <lineage>
        <taxon>Bacteria</taxon>
        <taxon>Pseudomonadati</taxon>
        <taxon>Spirochaetota</taxon>
        <taxon>Spirochaetia</taxon>
        <taxon>Spirochaetales</taxon>
        <taxon>Treponemataceae</taxon>
        <taxon>Treponema</taxon>
    </lineage>
</organism>
<evidence type="ECO:0000256" key="7">
    <source>
        <dbReference type="ARBA" id="ARBA00022795"/>
    </source>
</evidence>
<dbReference type="NCBIfam" id="TIGR02473">
    <property type="entry name" value="flagell_FliJ"/>
    <property type="match status" value="1"/>
</dbReference>
<evidence type="ECO:0000256" key="1">
    <source>
        <dbReference type="ARBA" id="ARBA00004413"/>
    </source>
</evidence>
<dbReference type="GO" id="GO:0044781">
    <property type="term" value="P:bacterial-type flagellum organization"/>
    <property type="evidence" value="ECO:0007669"/>
    <property type="project" value="UniProtKB-KW"/>
</dbReference>
<dbReference type="OrthoDB" id="1707704at2"/>
<keyword evidence="11" id="KW-0175">Coiled coil</keyword>
<keyword evidence="4" id="KW-0813">Transport</keyword>
<protein>
    <recommendedName>
        <fullName evidence="3">Flagellar FliJ protein</fullName>
    </recommendedName>
</protein>
<keyword evidence="9" id="KW-0472">Membrane</keyword>
<dbReference type="EMBL" id="CP002696">
    <property type="protein sequence ID" value="AEE16404.1"/>
    <property type="molecule type" value="Genomic_DNA"/>
</dbReference>
<keyword evidence="6" id="KW-0145">Chemotaxis</keyword>
<keyword evidence="5" id="KW-1003">Cell membrane</keyword>
<gene>
    <name evidence="13" type="ordered locus">Trebr_0968</name>
</gene>
<keyword evidence="14" id="KW-1185">Reference proteome</keyword>
<feature type="region of interest" description="Disordered" evidence="12">
    <location>
        <begin position="122"/>
        <end position="158"/>
    </location>
</feature>
<evidence type="ECO:0000256" key="5">
    <source>
        <dbReference type="ARBA" id="ARBA00022475"/>
    </source>
</evidence>
<dbReference type="GO" id="GO:0071973">
    <property type="term" value="P:bacterial-type flagellum-dependent cell motility"/>
    <property type="evidence" value="ECO:0007669"/>
    <property type="project" value="InterPro"/>
</dbReference>
<dbReference type="eggNOG" id="COG2882">
    <property type="taxonomic scope" value="Bacteria"/>
</dbReference>
<dbReference type="RefSeq" id="WP_013758123.1">
    <property type="nucleotide sequence ID" value="NC_015500.1"/>
</dbReference>
<dbReference type="GO" id="GO:0015031">
    <property type="term" value="P:protein transport"/>
    <property type="evidence" value="ECO:0007669"/>
    <property type="project" value="UniProtKB-KW"/>
</dbReference>
<dbReference type="Pfam" id="PF02050">
    <property type="entry name" value="FliJ"/>
    <property type="match status" value="1"/>
</dbReference>
<proteinExistence type="inferred from homology"/>
<dbReference type="STRING" id="906968.Trebr_0968"/>
<evidence type="ECO:0000256" key="6">
    <source>
        <dbReference type="ARBA" id="ARBA00022500"/>
    </source>
</evidence>